<dbReference type="InterPro" id="IPR056490">
    <property type="entry name" value="Rcc01698_C"/>
</dbReference>
<accession>A0A8S5MLY7</accession>
<evidence type="ECO:0000313" key="3">
    <source>
        <dbReference type="EMBL" id="DAD83329.1"/>
    </source>
</evidence>
<protein>
    <submittedName>
        <fullName evidence="3">Tail protein</fullName>
    </submittedName>
</protein>
<dbReference type="Pfam" id="PF23666">
    <property type="entry name" value="Rcc01698_C"/>
    <property type="match status" value="1"/>
</dbReference>
<feature type="domain" description="Rcc01698-like C-terminal" evidence="2">
    <location>
        <begin position="485"/>
        <end position="575"/>
    </location>
</feature>
<dbReference type="Pfam" id="PF13550">
    <property type="entry name" value="Phage-tail_3"/>
    <property type="match status" value="1"/>
</dbReference>
<sequence>MGFLFRGRNTTNRADMISDFMINTASYGEVVPEVLGTTRLSGNIIYYDDFTPHEHKTTTRTGKGGGSKHTEITYTYTVACAIGLCEGPIQGIGKVWRDKEIYDYPNEKIELTAYKGDYGQAPWPYVISKHPEKALPYSGLAYMAGVVDLGERGSLPQYNFEIKGKLLETGDGVDVNPADYIVHVLKSIGIDDVNIDGLEHYREYCKAADILISTPPDSRSSKAQTVINDIAEITNSLVFWSTDRLKIVPLADKPIGTWSPYNQIQYNLNADDLIPASDGQLVVYKRKDSSESYNQATVEFINRANGYEKETVAFEIVADVQKNGLKPASKKSAHYLYTKARAQYYAEQLAMKRLYAKNQYTFRLDWAFCRLEPGDLVTLTDELCGLNKQIVVITSVSEAADGQLEITAEGKPPGTYAPAKYNVHENERPFIDYNQSAPSVNDVAIFQTVGDVGGNQIFVGVNAPSGWGGCSVWVSDNGENYRRIGSITQQARMGKLKYGFAQNGNFCNVILNQGVLKSGTHVDAERANTLCWINGEALSYETVETHPDNWYTLRGLVRGQYGTKAINHGANERFVRVDEALFHYPYRKEDINKTVYLKFTSLNVFGSNEQGLDEVREYQYKIVPYFIPEVNNLTLFTKYYKIGNGVLSFDVVAQFDTPQINSFDTVELWYREGNSAWKYGGNGNGQISISGCELGHTYEVKAIVKDVHGNTSQGVTKSITVAMKTEVPNAPQGFSITFSDKANFNWLEVRNADIDFYELRLDTRTGQNDGLIGKSNNTTYSGILRNRTGKVYLYAHNPSKGYGAPAELTYNVPAPPKPTNVKVSGNLNGVGVIFQSIPAGCKGANVYVDNTVYFTSTNVMNIPLEAGIYSVKVAYVDIFGEGPRTDAISATVKAKIDSELLDMEALGIADMDKAVKALKSEVGTVKTSVDGFNSKLIDQANAFQRTVSDLNKSTTSQITQISKGLELKVTQAINSLDGREIVSRINLTPAGTKIDGKLLHVTGQTVFDDNVIARRMIQAKAVSADKISVENLAAISANIGDLRGGTITGTVIKNASNTFSVDANGNIRGVNITGSRIDANSVYANGEPLKNTNFMSLHVVSGQKIALPAGYNYERCLYYLTNVKMKAEAAYSIRGRYFNDSDMNKIHDFNNQYSTYWNNRPGGGKIDDLEGGHWLHGEPLQNRVFYPNNDAPVGGIFSYGRGSGNAGVNAKWFRGCGITKEGYFYFFHNSGQFGYYGEADLLIVSFW</sequence>
<evidence type="ECO:0000259" key="2">
    <source>
        <dbReference type="Pfam" id="PF23666"/>
    </source>
</evidence>
<evidence type="ECO:0000259" key="1">
    <source>
        <dbReference type="Pfam" id="PF13550"/>
    </source>
</evidence>
<reference evidence="3" key="1">
    <citation type="journal article" date="2021" name="Proc. Natl. Acad. Sci. U.S.A.">
        <title>A Catalog of Tens of Thousands of Viruses from Human Metagenomes Reveals Hidden Associations with Chronic Diseases.</title>
        <authorList>
            <person name="Tisza M.J."/>
            <person name="Buck C.B."/>
        </authorList>
    </citation>
    <scope>NUCLEOTIDE SEQUENCE</scope>
    <source>
        <strain evidence="3">Ctckx14</strain>
    </source>
</reference>
<name>A0A8S5MLY7_9CAUD</name>
<proteinExistence type="predicted"/>
<dbReference type="InterPro" id="IPR032876">
    <property type="entry name" value="J_dom"/>
</dbReference>
<dbReference type="EMBL" id="BK014934">
    <property type="protein sequence ID" value="DAD83329.1"/>
    <property type="molecule type" value="Genomic_DNA"/>
</dbReference>
<feature type="domain" description="Tip attachment protein J" evidence="1">
    <location>
        <begin position="219"/>
        <end position="395"/>
    </location>
</feature>
<organism evidence="3">
    <name type="scientific">Siphoviridae sp. ctckx14</name>
    <dbReference type="NCBI Taxonomy" id="2826396"/>
    <lineage>
        <taxon>Viruses</taxon>
        <taxon>Duplodnaviria</taxon>
        <taxon>Heunggongvirae</taxon>
        <taxon>Uroviricota</taxon>
        <taxon>Caudoviricetes</taxon>
    </lineage>
</organism>